<dbReference type="RefSeq" id="XP_002734875.1">
    <property type="nucleotide sequence ID" value="XM_002734829.2"/>
</dbReference>
<evidence type="ECO:0000313" key="15">
    <source>
        <dbReference type="RefSeq" id="XP_002734875.1"/>
    </source>
</evidence>
<evidence type="ECO:0000256" key="6">
    <source>
        <dbReference type="ARBA" id="ARBA00017599"/>
    </source>
</evidence>
<evidence type="ECO:0000256" key="9">
    <source>
        <dbReference type="ARBA" id="ARBA00023002"/>
    </source>
</evidence>
<feature type="region of interest" description="Disordered" evidence="12">
    <location>
        <begin position="52"/>
        <end position="74"/>
    </location>
</feature>
<comment type="catalytic activity">
    <reaction evidence="11">
        <text>(S)-dihydroorotate + a quinone = orotate + a quinol</text>
        <dbReference type="Rhea" id="RHEA:30187"/>
        <dbReference type="ChEBI" id="CHEBI:24646"/>
        <dbReference type="ChEBI" id="CHEBI:30839"/>
        <dbReference type="ChEBI" id="CHEBI:30864"/>
        <dbReference type="ChEBI" id="CHEBI:132124"/>
        <dbReference type="EC" id="1.3.5.2"/>
    </reaction>
</comment>
<dbReference type="EC" id="1.3.5.2" evidence="5"/>
<evidence type="ECO:0000256" key="12">
    <source>
        <dbReference type="SAM" id="MobiDB-lite"/>
    </source>
</evidence>
<organism evidence="14 15">
    <name type="scientific">Saccoglossus kowalevskii</name>
    <name type="common">Acorn worm</name>
    <dbReference type="NCBI Taxonomy" id="10224"/>
    <lineage>
        <taxon>Eukaryota</taxon>
        <taxon>Metazoa</taxon>
        <taxon>Hemichordata</taxon>
        <taxon>Enteropneusta</taxon>
        <taxon>Harrimaniidae</taxon>
        <taxon>Saccoglossus</taxon>
    </lineage>
</organism>
<proteinExistence type="inferred from homology"/>
<feature type="domain" description="Dihydroorotate dehydrogenase catalytic" evidence="13">
    <location>
        <begin position="9"/>
        <end position="139"/>
    </location>
</feature>
<evidence type="ECO:0000256" key="11">
    <source>
        <dbReference type="ARBA" id="ARBA00048639"/>
    </source>
</evidence>
<gene>
    <name evidence="15" type="primary">LOC100376471</name>
</gene>
<accession>A0ABM0GQ55</accession>
<keyword evidence="14" id="KW-1185">Reference proteome</keyword>
<evidence type="ECO:0000256" key="8">
    <source>
        <dbReference type="ARBA" id="ARBA00022643"/>
    </source>
</evidence>
<evidence type="ECO:0000313" key="14">
    <source>
        <dbReference type="Proteomes" id="UP000694865"/>
    </source>
</evidence>
<keyword evidence="7" id="KW-0285">Flavoprotein</keyword>
<evidence type="ECO:0000256" key="5">
    <source>
        <dbReference type="ARBA" id="ARBA00012791"/>
    </source>
</evidence>
<dbReference type="InterPro" id="IPR005719">
    <property type="entry name" value="Dihydroorotate_DH_2"/>
</dbReference>
<dbReference type="CDD" id="cd04738">
    <property type="entry name" value="DHOD_2_like"/>
    <property type="match status" value="1"/>
</dbReference>
<evidence type="ECO:0000256" key="2">
    <source>
        <dbReference type="ARBA" id="ARBA00004370"/>
    </source>
</evidence>
<dbReference type="PANTHER" id="PTHR48109:SF4">
    <property type="entry name" value="DIHYDROOROTATE DEHYDROGENASE (QUINONE), MITOCHONDRIAL"/>
    <property type="match status" value="1"/>
</dbReference>
<evidence type="ECO:0000259" key="13">
    <source>
        <dbReference type="Pfam" id="PF01180"/>
    </source>
</evidence>
<dbReference type="Pfam" id="PF01180">
    <property type="entry name" value="DHO_dh"/>
    <property type="match status" value="1"/>
</dbReference>
<dbReference type="SUPFAM" id="SSF51395">
    <property type="entry name" value="FMN-linked oxidoreductases"/>
    <property type="match status" value="1"/>
</dbReference>
<dbReference type="InterPro" id="IPR001295">
    <property type="entry name" value="Dihydroorotate_DH_CS"/>
</dbReference>
<dbReference type="PANTHER" id="PTHR48109">
    <property type="entry name" value="DIHYDROOROTATE DEHYDROGENASE (QUINONE), MITOCHONDRIAL-RELATED"/>
    <property type="match status" value="1"/>
</dbReference>
<comment type="cofactor">
    <cofactor evidence="1">
        <name>FMN</name>
        <dbReference type="ChEBI" id="CHEBI:58210"/>
    </cofactor>
</comment>
<dbReference type="InterPro" id="IPR013785">
    <property type="entry name" value="Aldolase_TIM"/>
</dbReference>
<evidence type="ECO:0000256" key="7">
    <source>
        <dbReference type="ARBA" id="ARBA00022630"/>
    </source>
</evidence>
<dbReference type="Proteomes" id="UP000694865">
    <property type="component" value="Unplaced"/>
</dbReference>
<reference evidence="15" key="1">
    <citation type="submission" date="2025-08" db="UniProtKB">
        <authorList>
            <consortium name="RefSeq"/>
        </authorList>
    </citation>
    <scope>IDENTIFICATION</scope>
    <source>
        <tissue evidence="15">Testes</tissue>
    </source>
</reference>
<dbReference type="PROSITE" id="PS00912">
    <property type="entry name" value="DHODEHASE_2"/>
    <property type="match status" value="1"/>
</dbReference>
<dbReference type="GeneID" id="100376471"/>
<keyword evidence="10" id="KW-0472">Membrane</keyword>
<evidence type="ECO:0000256" key="3">
    <source>
        <dbReference type="ARBA" id="ARBA00005161"/>
    </source>
</evidence>
<comment type="subcellular location">
    <subcellularLocation>
        <location evidence="2">Membrane</location>
    </subcellularLocation>
</comment>
<dbReference type="InterPro" id="IPR050074">
    <property type="entry name" value="DHO_dehydrogenase"/>
</dbReference>
<protein>
    <recommendedName>
        <fullName evidence="6">Dihydroorotate dehydrogenase (quinone), mitochondrial</fullName>
        <ecNumber evidence="5">1.3.5.2</ecNumber>
    </recommendedName>
</protein>
<comment type="similarity">
    <text evidence="4">Belongs to the dihydroorotate dehydrogenase family. Type 2 subfamily.</text>
</comment>
<feature type="non-terminal residue" evidence="15">
    <location>
        <position position="1"/>
    </location>
</feature>
<name>A0ABM0GQ55_SACKO</name>
<evidence type="ECO:0000256" key="10">
    <source>
        <dbReference type="ARBA" id="ARBA00023136"/>
    </source>
</evidence>
<keyword evidence="9" id="KW-0560">Oxidoreductase</keyword>
<evidence type="ECO:0000256" key="4">
    <source>
        <dbReference type="ARBA" id="ARBA00005359"/>
    </source>
</evidence>
<dbReference type="Gene3D" id="3.20.20.70">
    <property type="entry name" value="Aldolase class I"/>
    <property type="match status" value="1"/>
</dbReference>
<evidence type="ECO:0000256" key="1">
    <source>
        <dbReference type="ARBA" id="ARBA00001917"/>
    </source>
</evidence>
<keyword evidence="8" id="KW-0288">FMN</keyword>
<dbReference type="InterPro" id="IPR005720">
    <property type="entry name" value="Dihydroorotate_DH_cat"/>
</dbReference>
<comment type="pathway">
    <text evidence="3">Pyrimidine metabolism; UMP biosynthesis via de novo pathway; orotate from (S)-dihydroorotate (quinone route): step 1/1.</text>
</comment>
<sequence>VIAARDALNRKPPILIKIAPDLTEKDKEDIAAVISNEKFKVDGLIVSNTTITRPDTLTSPEKGETGGLSGPPLKELSTNTLKDMYKLTQGEIPIIGVGGISNGQDAYEKIRAGASLVQLYTSLTYQGPPVVKKIKQELVLLLKKDGFQSVSEAVGIDSSK</sequence>